<feature type="transmembrane region" description="Helical" evidence="9">
    <location>
        <begin position="93"/>
        <end position="114"/>
    </location>
</feature>
<evidence type="ECO:0000256" key="1">
    <source>
        <dbReference type="ARBA" id="ARBA00004429"/>
    </source>
</evidence>
<evidence type="ECO:0000256" key="9">
    <source>
        <dbReference type="SAM" id="Phobius"/>
    </source>
</evidence>
<dbReference type="NCBIfam" id="TIGR01620">
    <property type="entry name" value="hyp_HI0043"/>
    <property type="match status" value="1"/>
</dbReference>
<comment type="similarity">
    <text evidence="2">Belongs to the UPF0283 family.</text>
</comment>
<dbReference type="PANTHER" id="PTHR39342:SF1">
    <property type="entry name" value="UPF0283 MEMBRANE PROTEIN YCJF"/>
    <property type="match status" value="1"/>
</dbReference>
<dbReference type="AlphaFoldDB" id="A0A1I7NV50"/>
<proteinExistence type="inferred from homology"/>
<evidence type="ECO:0000256" key="3">
    <source>
        <dbReference type="ARBA" id="ARBA00022475"/>
    </source>
</evidence>
<feature type="transmembrane region" description="Helical" evidence="9">
    <location>
        <begin position="58"/>
        <end position="81"/>
    </location>
</feature>
<feature type="transmembrane region" description="Helical" evidence="9">
    <location>
        <begin position="209"/>
        <end position="228"/>
    </location>
</feature>
<sequence length="345" mass="37734">MTFENDQPPPRKPRVFTPDDIADEPELDDDISGGGAVTSRRASVPAGRLTVSDINRGFRFGSILFSAMAALASLAAGVWFTRFVSIALERQDWVGWVAFGLMTVIALALLGIVLRELLGFRRLARLAKLRALVRDTIAKPNLPGERKAVAALLAHYRGRPDLAWGLARVKDHTGDVLEPGELLRLADRELLRPIDAESRRVILKSAKRVATVTALSPIMWIAMGFVLVENVRMFRALAGLYGGRPGVLGALRLARLVVGHIIATGGIAMTDDLLGQFVGQDVLRRLSRRLGEGAFNGALTSRLGVVAVEVIRPLPYLDAEPLRVREIFNELLRSLRGSDKSEKQV</sequence>
<evidence type="ECO:0000256" key="7">
    <source>
        <dbReference type="ARBA" id="ARBA00023136"/>
    </source>
</evidence>
<keyword evidence="3" id="KW-1003">Cell membrane</keyword>
<dbReference type="RefSeq" id="WP_092869259.1">
    <property type="nucleotide sequence ID" value="NZ_FPCH01000004.1"/>
</dbReference>
<accession>A0A1I7NV50</accession>
<gene>
    <name evidence="10" type="ORF">SAMN04488557_3722</name>
</gene>
<dbReference type="Pfam" id="PF05128">
    <property type="entry name" value="DUF697"/>
    <property type="match status" value="1"/>
</dbReference>
<protein>
    <submittedName>
        <fullName evidence="10">Putative membrane protein</fullName>
    </submittedName>
</protein>
<evidence type="ECO:0000256" key="6">
    <source>
        <dbReference type="ARBA" id="ARBA00022989"/>
    </source>
</evidence>
<dbReference type="InterPro" id="IPR021147">
    <property type="entry name" value="DUF697"/>
</dbReference>
<comment type="subcellular location">
    <subcellularLocation>
        <location evidence="1">Cell inner membrane</location>
        <topology evidence="1">Multi-pass membrane protein</topology>
    </subcellularLocation>
</comment>
<dbReference type="GO" id="GO:0005886">
    <property type="term" value="C:plasma membrane"/>
    <property type="evidence" value="ECO:0007669"/>
    <property type="project" value="UniProtKB-SubCell"/>
</dbReference>
<dbReference type="PANTHER" id="PTHR39342">
    <property type="entry name" value="UPF0283 MEMBRANE PROTEIN YCJF"/>
    <property type="match status" value="1"/>
</dbReference>
<evidence type="ECO:0000313" key="10">
    <source>
        <dbReference type="EMBL" id="SFV38545.1"/>
    </source>
</evidence>
<evidence type="ECO:0000256" key="4">
    <source>
        <dbReference type="ARBA" id="ARBA00022519"/>
    </source>
</evidence>
<name>A0A1I7NV50_9HYPH</name>
<keyword evidence="7 9" id="KW-0472">Membrane</keyword>
<feature type="region of interest" description="Disordered" evidence="8">
    <location>
        <begin position="1"/>
        <end position="39"/>
    </location>
</feature>
<reference evidence="11" key="1">
    <citation type="submission" date="2016-10" db="EMBL/GenBank/DDBJ databases">
        <authorList>
            <person name="Varghese N."/>
            <person name="Submissions S."/>
        </authorList>
    </citation>
    <scope>NUCLEOTIDE SEQUENCE [LARGE SCALE GENOMIC DNA]</scope>
    <source>
        <strain evidence="11">DSM 1565</strain>
    </source>
</reference>
<dbReference type="EMBL" id="FPCH01000004">
    <property type="protein sequence ID" value="SFV38545.1"/>
    <property type="molecule type" value="Genomic_DNA"/>
</dbReference>
<organism evidence="10 11">
    <name type="scientific">Hyphomicrobium facile</name>
    <dbReference type="NCBI Taxonomy" id="51670"/>
    <lineage>
        <taxon>Bacteria</taxon>
        <taxon>Pseudomonadati</taxon>
        <taxon>Pseudomonadota</taxon>
        <taxon>Alphaproteobacteria</taxon>
        <taxon>Hyphomicrobiales</taxon>
        <taxon>Hyphomicrobiaceae</taxon>
        <taxon>Hyphomicrobium</taxon>
    </lineage>
</organism>
<dbReference type="OrthoDB" id="9816060at2"/>
<evidence type="ECO:0000256" key="2">
    <source>
        <dbReference type="ARBA" id="ARBA00008255"/>
    </source>
</evidence>
<feature type="compositionally biased region" description="Acidic residues" evidence="8">
    <location>
        <begin position="20"/>
        <end position="31"/>
    </location>
</feature>
<evidence type="ECO:0000256" key="8">
    <source>
        <dbReference type="SAM" id="MobiDB-lite"/>
    </source>
</evidence>
<evidence type="ECO:0000256" key="5">
    <source>
        <dbReference type="ARBA" id="ARBA00022692"/>
    </source>
</evidence>
<keyword evidence="6 9" id="KW-1133">Transmembrane helix</keyword>
<dbReference type="InterPro" id="IPR006507">
    <property type="entry name" value="UPF0283"/>
</dbReference>
<keyword evidence="11" id="KW-1185">Reference proteome</keyword>
<dbReference type="STRING" id="51670.SAMN04488557_3722"/>
<dbReference type="Proteomes" id="UP000199423">
    <property type="component" value="Unassembled WGS sequence"/>
</dbReference>
<evidence type="ECO:0000313" key="11">
    <source>
        <dbReference type="Proteomes" id="UP000199423"/>
    </source>
</evidence>
<keyword evidence="5 9" id="KW-0812">Transmembrane</keyword>
<keyword evidence="4" id="KW-0997">Cell inner membrane</keyword>